<dbReference type="KEGG" id="theu:HPC62_13275"/>
<keyword evidence="1" id="KW-1133">Transmembrane helix</keyword>
<proteinExistence type="predicted"/>
<gene>
    <name evidence="2" type="ORF">HPC62_13275</name>
</gene>
<protein>
    <submittedName>
        <fullName evidence="2">Uncharacterized protein</fullName>
    </submittedName>
</protein>
<sequence length="247" mass="27263">MTDERLARFGSGRSLYLADQLDRHGICLEQRNGETVLLDPLGTRVGIKPTVQALVGGLVMLIGLGMLGQAITGTRPGWTGLLLRGLFFVLGPIALLGGIGIIRRMILQLQATRRAEPAELRVSPYPLHPGDWVTVTFSRRFKTPSGSNPGKVSAMAFGLDVQKDTTDETSTYRASPFWIENLPDKDLPSGLMQVEHTWQFCLPPDAVPTIEEKTGYGRHWVAWGVDVRIEIKGFLSSESAFFFRVEP</sequence>
<organism evidence="2 3">
    <name type="scientific">Thermoleptolyngbya sichuanensis A183</name>
    <dbReference type="NCBI Taxonomy" id="2737172"/>
    <lineage>
        <taxon>Bacteria</taxon>
        <taxon>Bacillati</taxon>
        <taxon>Cyanobacteriota</taxon>
        <taxon>Cyanophyceae</taxon>
        <taxon>Oculatellales</taxon>
        <taxon>Oculatellaceae</taxon>
        <taxon>Thermoleptolyngbya</taxon>
        <taxon>Thermoleptolyngbya sichuanensis</taxon>
    </lineage>
</organism>
<reference evidence="2 3" key="1">
    <citation type="submission" date="2020-05" db="EMBL/GenBank/DDBJ databases">
        <title>Complete genome sequence of of a novel Thermoleptolyngbya strain isolated from hot springs of Ganzi, Sichuan China.</title>
        <authorList>
            <person name="Tang J."/>
            <person name="Daroch M."/>
            <person name="Li L."/>
            <person name="Waleron K."/>
            <person name="Waleron M."/>
            <person name="Waleron M."/>
        </authorList>
    </citation>
    <scope>NUCLEOTIDE SEQUENCE [LARGE SCALE GENOMIC DNA]</scope>
    <source>
        <strain evidence="2 3">PKUAC-SCTA183</strain>
    </source>
</reference>
<dbReference type="AlphaFoldDB" id="A0A6M8BFF4"/>
<name>A0A6M8BFF4_9CYAN</name>
<feature type="transmembrane region" description="Helical" evidence="1">
    <location>
        <begin position="53"/>
        <end position="72"/>
    </location>
</feature>
<keyword evidence="3" id="KW-1185">Reference proteome</keyword>
<keyword evidence="1" id="KW-0472">Membrane</keyword>
<evidence type="ECO:0000313" key="2">
    <source>
        <dbReference type="EMBL" id="QKD83036.1"/>
    </source>
</evidence>
<dbReference type="RefSeq" id="WP_172356412.1">
    <property type="nucleotide sequence ID" value="NZ_CP053661.1"/>
</dbReference>
<evidence type="ECO:0000313" key="3">
    <source>
        <dbReference type="Proteomes" id="UP000505210"/>
    </source>
</evidence>
<evidence type="ECO:0000256" key="1">
    <source>
        <dbReference type="SAM" id="Phobius"/>
    </source>
</evidence>
<feature type="transmembrane region" description="Helical" evidence="1">
    <location>
        <begin position="78"/>
        <end position="102"/>
    </location>
</feature>
<dbReference type="Proteomes" id="UP000505210">
    <property type="component" value="Chromosome"/>
</dbReference>
<keyword evidence="1" id="KW-0812">Transmembrane</keyword>
<dbReference type="EMBL" id="CP053661">
    <property type="protein sequence ID" value="QKD83036.1"/>
    <property type="molecule type" value="Genomic_DNA"/>
</dbReference>
<accession>A0A6M8BFF4</accession>